<evidence type="ECO:0000259" key="1">
    <source>
        <dbReference type="Pfam" id="PF09994"/>
    </source>
</evidence>
<sequence length="1063" mass="120525">MATNGTHPFNFPNPFDTLYKEPSTLPATSRKGMIWKRLIVCCDGTGQSSNSGVNTVPTNVTRFARAIDTSSYMKKDAGNVQEIPQVVLYQAGVGTEQVSFYGSNKSISSGRGVERHILEAYTFFSLNYEEGDELILLGFSLGAVTARAVASLICSVGLLTKDCLDQLPAIYQQYTSNKTIENPVTPGTDPFKVYKQVVITAMGIFDTIGSLDVSGGKHLPNVPDSKNSRARIDTVYQVLAIDECCRSLSPTLLYSCGHENRGTSFYQVWVPGGHTDVGGGHERAFRDLSDISFAWMYNVMRRHLTFRPGVARELREPSLAPNRSGNEPFDQGWACSPAHNEYHASIFEFSTPHHRTPGQYYLEKGITENEVYNTNEWIHASVRVRMMMTDWRPRALDGFTLVHDEERNRYYWLKECDFPGKGKVHLKLNEWVVRPNDSNSIDVDNPKINMEAFLIDHEAKKIVEDSECHKKLSKMAHQKSGWMNWPTTNETRVFKFPNPFDTQYHPELEQHDFQSQDPNEQPDRSKMRKNLIVCCDGTGQSSSNGVATVPTNVTRLARAFDTSMEINSTSKVPQIVLYQTGIGTEEMSGFGTGLSSAFGYGLDRHILEAYTFFSLNFEEGDELSYSASPEALLPPVLLPLSFAMYIGLLTKDCLDKLPQIYARYKERIDTEESRKELEDWVKKRAKHKPYKVEVEDLQSGDGDPSIINKKVEWKGGKVEIEDPQVNKSEHFTINKDVIILAMGLFDTVGSLGIPEGTISTLLKPLSWTGLNNKKYQYHDTSFPLAMNPQDFRAHIHGVYQVLALDECRTSFTPTLLYDHGTKSNVGDGTGFYQVWMPGVHTDVGGGYERAPNDMSDLSFAWMYNYIRGKLQFREGVAYELRKPSLDPARSDPKATKPSVPPPVARGWACSDVHDEYHTYKFKFGGQRYRTPGQYYLKQSVEKKTIFRTSEFIHPSVRVRMQSTDWRPPALDGFKLELDEARKIYYWVKECEISGAGTVQLRLDESPIWLEDQTEEAVKEPDVDMEVFLLNQDKKAKKIFEDKEQRHDKVVGKKSGWYQWLTAF</sequence>
<dbReference type="EMBL" id="CAFZ01000491">
    <property type="protein sequence ID" value="CCA75652.1"/>
    <property type="molecule type" value="Genomic_DNA"/>
</dbReference>
<dbReference type="AlphaFoldDB" id="G4TWF9"/>
<feature type="domain" description="T6SS Phospholipase effector Tle1-like catalytic" evidence="1">
    <location>
        <begin position="36"/>
        <end position="298"/>
    </location>
</feature>
<organism evidence="2 3">
    <name type="scientific">Serendipita indica (strain DSM 11827)</name>
    <name type="common">Root endophyte fungus</name>
    <name type="synonym">Piriformospora indica</name>
    <dbReference type="NCBI Taxonomy" id="1109443"/>
    <lineage>
        <taxon>Eukaryota</taxon>
        <taxon>Fungi</taxon>
        <taxon>Dikarya</taxon>
        <taxon>Basidiomycota</taxon>
        <taxon>Agaricomycotina</taxon>
        <taxon>Agaricomycetes</taxon>
        <taxon>Sebacinales</taxon>
        <taxon>Serendipitaceae</taxon>
        <taxon>Serendipita</taxon>
    </lineage>
</organism>
<dbReference type="OrthoDB" id="3057168at2759"/>
<evidence type="ECO:0000313" key="3">
    <source>
        <dbReference type="Proteomes" id="UP000007148"/>
    </source>
</evidence>
<comment type="caution">
    <text evidence="2">The sequence shown here is derived from an EMBL/GenBank/DDBJ whole genome shotgun (WGS) entry which is preliminary data.</text>
</comment>
<keyword evidence="3" id="KW-1185">Reference proteome</keyword>
<name>G4TWF9_SERID</name>
<feature type="domain" description="T6SS Phospholipase effector Tle1-like catalytic" evidence="1">
    <location>
        <begin position="529"/>
        <end position="864"/>
    </location>
</feature>
<proteinExistence type="predicted"/>
<dbReference type="Pfam" id="PF09994">
    <property type="entry name" value="T6SS_Tle1-like_cat"/>
    <property type="match status" value="2"/>
</dbReference>
<dbReference type="Proteomes" id="UP000007148">
    <property type="component" value="Unassembled WGS sequence"/>
</dbReference>
<gene>
    <name evidence="2" type="ORF">PIIN_09642</name>
</gene>
<dbReference type="InParanoid" id="G4TWF9"/>
<dbReference type="STRING" id="1109443.G4TWF9"/>
<dbReference type="HOGENOM" id="CLU_288870_0_0_1"/>
<dbReference type="PANTHER" id="PTHR33840">
    <property type="match status" value="1"/>
</dbReference>
<dbReference type="eggNOG" id="ENOG502QSYI">
    <property type="taxonomic scope" value="Eukaryota"/>
</dbReference>
<evidence type="ECO:0000313" key="2">
    <source>
        <dbReference type="EMBL" id="CCA75652.1"/>
    </source>
</evidence>
<dbReference type="InterPro" id="IPR018712">
    <property type="entry name" value="Tle1-like_cat"/>
</dbReference>
<accession>G4TWF9</accession>
<protein>
    <recommendedName>
        <fullName evidence="1">T6SS Phospholipase effector Tle1-like catalytic domain-containing protein</fullName>
    </recommendedName>
</protein>
<dbReference type="PANTHER" id="PTHR33840:SF16">
    <property type="entry name" value="DUF2235 DOMAIN-CONTAINING PROTEIN"/>
    <property type="match status" value="1"/>
</dbReference>
<reference evidence="2 3" key="1">
    <citation type="journal article" date="2011" name="PLoS Pathog.">
        <title>Endophytic Life Strategies Decoded by Genome and Transcriptome Analyses of the Mutualistic Root Symbiont Piriformospora indica.</title>
        <authorList>
            <person name="Zuccaro A."/>
            <person name="Lahrmann U."/>
            <person name="Guldener U."/>
            <person name="Langen G."/>
            <person name="Pfiffi S."/>
            <person name="Biedenkopf D."/>
            <person name="Wong P."/>
            <person name="Samans B."/>
            <person name="Grimm C."/>
            <person name="Basiewicz M."/>
            <person name="Murat C."/>
            <person name="Martin F."/>
            <person name="Kogel K.H."/>
        </authorList>
    </citation>
    <scope>NUCLEOTIDE SEQUENCE [LARGE SCALE GENOMIC DNA]</scope>
    <source>
        <strain evidence="2 3">DSM 11827</strain>
    </source>
</reference>